<dbReference type="EMBL" id="CAJVPL010012348">
    <property type="protein sequence ID" value="CAG8686510.1"/>
    <property type="molecule type" value="Genomic_DNA"/>
</dbReference>
<sequence length="54" mass="6465">YYIILPISQDIILDFRDIRKVQKYYPDTWYIIPTVDFKAFEIHGASDIPVVFDI</sequence>
<gene>
    <name evidence="1" type="ORF">AGERDE_LOCUS12915</name>
</gene>
<dbReference type="Proteomes" id="UP000789831">
    <property type="component" value="Unassembled WGS sequence"/>
</dbReference>
<protein>
    <submittedName>
        <fullName evidence="1">2186_t:CDS:1</fullName>
    </submittedName>
</protein>
<accession>A0A9N9HKZ3</accession>
<evidence type="ECO:0000313" key="2">
    <source>
        <dbReference type="Proteomes" id="UP000789831"/>
    </source>
</evidence>
<dbReference type="AlphaFoldDB" id="A0A9N9HKZ3"/>
<reference evidence="1" key="1">
    <citation type="submission" date="2021-06" db="EMBL/GenBank/DDBJ databases">
        <authorList>
            <person name="Kallberg Y."/>
            <person name="Tangrot J."/>
            <person name="Rosling A."/>
        </authorList>
    </citation>
    <scope>NUCLEOTIDE SEQUENCE</scope>
    <source>
        <strain evidence="1">MT106</strain>
    </source>
</reference>
<keyword evidence="2" id="KW-1185">Reference proteome</keyword>
<name>A0A9N9HKZ3_9GLOM</name>
<comment type="caution">
    <text evidence="1">The sequence shown here is derived from an EMBL/GenBank/DDBJ whole genome shotgun (WGS) entry which is preliminary data.</text>
</comment>
<feature type="non-terminal residue" evidence="1">
    <location>
        <position position="1"/>
    </location>
</feature>
<evidence type="ECO:0000313" key="1">
    <source>
        <dbReference type="EMBL" id="CAG8686510.1"/>
    </source>
</evidence>
<proteinExistence type="predicted"/>
<organism evidence="1 2">
    <name type="scientific">Ambispora gerdemannii</name>
    <dbReference type="NCBI Taxonomy" id="144530"/>
    <lineage>
        <taxon>Eukaryota</taxon>
        <taxon>Fungi</taxon>
        <taxon>Fungi incertae sedis</taxon>
        <taxon>Mucoromycota</taxon>
        <taxon>Glomeromycotina</taxon>
        <taxon>Glomeromycetes</taxon>
        <taxon>Archaeosporales</taxon>
        <taxon>Ambisporaceae</taxon>
        <taxon>Ambispora</taxon>
    </lineage>
</organism>